<keyword evidence="6" id="KW-1185">Reference proteome</keyword>
<organism evidence="5 6">
    <name type="scientific">Steroidobacter gossypii</name>
    <dbReference type="NCBI Taxonomy" id="2805490"/>
    <lineage>
        <taxon>Bacteria</taxon>
        <taxon>Pseudomonadati</taxon>
        <taxon>Pseudomonadota</taxon>
        <taxon>Gammaproteobacteria</taxon>
        <taxon>Steroidobacterales</taxon>
        <taxon>Steroidobacteraceae</taxon>
        <taxon>Steroidobacter</taxon>
    </lineage>
</organism>
<keyword evidence="3" id="KW-1133">Transmembrane helix</keyword>
<gene>
    <name evidence="5" type="ORF">JM946_18870</name>
</gene>
<dbReference type="Proteomes" id="UP000661077">
    <property type="component" value="Unassembled WGS sequence"/>
</dbReference>
<name>A0ABS1X0M5_9GAMM</name>
<dbReference type="EMBL" id="JAEVLS010000004">
    <property type="protein sequence ID" value="MBM0106801.1"/>
    <property type="molecule type" value="Genomic_DNA"/>
</dbReference>
<evidence type="ECO:0000256" key="2">
    <source>
        <dbReference type="ARBA" id="ARBA00022692"/>
    </source>
</evidence>
<dbReference type="PANTHER" id="PTHR30386">
    <property type="entry name" value="MEMBRANE FUSION SUBUNIT OF EMRAB-TOLC MULTIDRUG EFFLUX PUMP"/>
    <property type="match status" value="1"/>
</dbReference>
<keyword evidence="4" id="KW-0472">Membrane</keyword>
<evidence type="ECO:0000313" key="6">
    <source>
        <dbReference type="Proteomes" id="UP000661077"/>
    </source>
</evidence>
<dbReference type="InterPro" id="IPR050739">
    <property type="entry name" value="MFP"/>
</dbReference>
<dbReference type="PRINTS" id="PR01490">
    <property type="entry name" value="RTXTOXIND"/>
</dbReference>
<evidence type="ECO:0000313" key="5">
    <source>
        <dbReference type="EMBL" id="MBM0106801.1"/>
    </source>
</evidence>
<sequence length="394" mass="42592">MATSFMRTCRSLANDSSRYALIIWGLVAALLLAWLGWLSFASVTTYELSTSARLEVAQAAHPIAALLPAKIQSTSVRLGRQVKAGEVLVEFDASSERLRLAEEEARLEAIPPQLQALEKQLADEQKAAEQAQRVTASAVEHARARYQEALATANFADENVRRLSQLSASGRVAEIEQLRARAEAVKARSAADALSFEIKRLEADAYGKASERSASLEALRRQVAELKGASELTKAAIARLRQDIEKHIIRAPVDGVIGEAPQLDVGAFVDEGGVLGSVVPSGNLRVVAEFVPEQVMGRVVPGQAARMRLDGFPWAQFGTLALKVERMASEIRGGRIRVELTPEPGQDPRLLQHGLPGSVEVAVERTTPLVLALRAAGQRMSRPAQMGQARESTS</sequence>
<dbReference type="RefSeq" id="WP_203168916.1">
    <property type="nucleotide sequence ID" value="NZ_JAEVLS010000004.1"/>
</dbReference>
<dbReference type="Gene3D" id="2.40.50.100">
    <property type="match status" value="1"/>
</dbReference>
<accession>A0ABS1X0M5</accession>
<reference evidence="5 6" key="1">
    <citation type="journal article" date="2021" name="Int. J. Syst. Evol. Microbiol.">
        <title>Steroidobacter gossypii sp. nov., isolated from soil of cotton cropping field.</title>
        <authorList>
            <person name="Huang R."/>
            <person name="Yang S."/>
            <person name="Zhen C."/>
            <person name="Liu W."/>
        </authorList>
    </citation>
    <scope>NUCLEOTIDE SEQUENCE [LARGE SCALE GENOMIC DNA]</scope>
    <source>
        <strain evidence="5 6">S1-65</strain>
    </source>
</reference>
<evidence type="ECO:0000256" key="3">
    <source>
        <dbReference type="ARBA" id="ARBA00022989"/>
    </source>
</evidence>
<keyword evidence="2" id="KW-0812">Transmembrane</keyword>
<dbReference type="PANTHER" id="PTHR30386:SF26">
    <property type="entry name" value="TRANSPORT PROTEIN COMB"/>
    <property type="match status" value="1"/>
</dbReference>
<comment type="caution">
    <text evidence="5">The sequence shown here is derived from an EMBL/GenBank/DDBJ whole genome shotgun (WGS) entry which is preliminary data.</text>
</comment>
<proteinExistence type="predicted"/>
<evidence type="ECO:0000256" key="1">
    <source>
        <dbReference type="ARBA" id="ARBA00004167"/>
    </source>
</evidence>
<protein>
    <submittedName>
        <fullName evidence="5">HlyD family efflux transporter periplasmic adaptor subunit</fullName>
    </submittedName>
</protein>
<dbReference type="Gene3D" id="1.10.287.470">
    <property type="entry name" value="Helix hairpin bin"/>
    <property type="match status" value="1"/>
</dbReference>
<evidence type="ECO:0000256" key="4">
    <source>
        <dbReference type="ARBA" id="ARBA00023136"/>
    </source>
</evidence>
<comment type="subcellular location">
    <subcellularLocation>
        <location evidence="1">Membrane</location>
        <topology evidence="1">Single-pass membrane protein</topology>
    </subcellularLocation>
</comment>